<name>A0A927N6C9_9ACTN</name>
<reference evidence="3" key="1">
    <citation type="submission" date="2020-10" db="EMBL/GenBank/DDBJ databases">
        <title>Sequencing the genomes of 1000 actinobacteria strains.</title>
        <authorList>
            <person name="Klenk H.-P."/>
        </authorList>
    </citation>
    <scope>NUCLEOTIDE SEQUENCE</scope>
    <source>
        <strain evidence="3">DSM 45354</strain>
    </source>
</reference>
<proteinExistence type="predicted"/>
<dbReference type="InterPro" id="IPR007391">
    <property type="entry name" value="Vancomycin_resist_VanW"/>
</dbReference>
<feature type="domain" description="YoaR-like putative peptidoglycan binding" evidence="2">
    <location>
        <begin position="73"/>
        <end position="173"/>
    </location>
</feature>
<evidence type="ECO:0000313" key="3">
    <source>
        <dbReference type="EMBL" id="MBE1611813.1"/>
    </source>
</evidence>
<feature type="region of interest" description="Disordered" evidence="1">
    <location>
        <begin position="545"/>
        <end position="570"/>
    </location>
</feature>
<evidence type="ECO:0000256" key="1">
    <source>
        <dbReference type="SAM" id="MobiDB-lite"/>
    </source>
</evidence>
<dbReference type="Proteomes" id="UP000638648">
    <property type="component" value="Unassembled WGS sequence"/>
</dbReference>
<keyword evidence="4" id="KW-1185">Reference proteome</keyword>
<accession>A0A927N6C9</accession>
<dbReference type="PANTHER" id="PTHR35788">
    <property type="entry name" value="EXPORTED PROTEIN-RELATED"/>
    <property type="match status" value="1"/>
</dbReference>
<protein>
    <submittedName>
        <fullName evidence="3">Vancomycin resistance protein YoaR</fullName>
    </submittedName>
</protein>
<feature type="domain" description="YoaR-like putative peptidoglycan binding" evidence="2">
    <location>
        <begin position="239"/>
        <end position="308"/>
    </location>
</feature>
<organism evidence="3 4">
    <name type="scientific">Actinopolymorpha pittospori</name>
    <dbReference type="NCBI Taxonomy" id="648752"/>
    <lineage>
        <taxon>Bacteria</taxon>
        <taxon>Bacillati</taxon>
        <taxon>Actinomycetota</taxon>
        <taxon>Actinomycetes</taxon>
        <taxon>Propionibacteriales</taxon>
        <taxon>Actinopolymorphaceae</taxon>
        <taxon>Actinopolymorpha</taxon>
    </lineage>
</organism>
<evidence type="ECO:0000259" key="2">
    <source>
        <dbReference type="Pfam" id="PF12229"/>
    </source>
</evidence>
<gene>
    <name evidence="3" type="ORF">HEB94_008661</name>
</gene>
<evidence type="ECO:0000313" key="4">
    <source>
        <dbReference type="Proteomes" id="UP000638648"/>
    </source>
</evidence>
<sequence>MAASGVLLVLVGAYAVLVLSLSDQVPRSTTVAGVQIGGLSYEGAVDRIRDRLLPRAEQPLHLSADGKTHTVRPVDAGLGLDVPATVDSVYQPRTLNPVELVGSLTGGGEVRPVLTVDENALSGALGAFAKDIDRHPSEGAITFAGGTAKATEPAAGHVLDQSAAARRIRSEFLRTSGPIALPTKDQKPRVGRAEVQRAMREFATPAMSGPVTVRVNSKSFQVAPADLGAALTMVGDESGRLAPKLDAAALAKRVSKDLAAVSTKSRDASVKIFGGRPTIFPAVAGQTVPPANLGSAVLAALPKSGDERVATVRTQATQPKVTTKAVQQLGVKQVVGEFTTTYPHADYRNTNIGRAAELIDGTLIKPGGTFSLNGLVGERTAANGFTEGFVIKGGRLREELGGGVSQVATTTYNAGFFAGMDDVEHRPHGFYIDRYPVGREATVYWGSLDLRWRNNTPYGVLVQAVNVPSVSGAKGSITVRLWSTKYWTVKDKTSARYNFREPKAIHDTKAGCVPQDGVRGFDVDITRELYREGKLVKTEKDHVQYQPEDTIVCGEEPPATPPPPPPTPPT</sequence>
<dbReference type="AlphaFoldDB" id="A0A927N6C9"/>
<dbReference type="PANTHER" id="PTHR35788:SF1">
    <property type="entry name" value="EXPORTED PROTEIN"/>
    <property type="match status" value="1"/>
</dbReference>
<comment type="caution">
    <text evidence="3">The sequence shown here is derived from an EMBL/GenBank/DDBJ whole genome shotgun (WGS) entry which is preliminary data.</text>
</comment>
<dbReference type="Pfam" id="PF04294">
    <property type="entry name" value="VanW"/>
    <property type="match status" value="1"/>
</dbReference>
<dbReference type="InterPro" id="IPR052913">
    <property type="entry name" value="Glycopeptide_resist_protein"/>
</dbReference>
<dbReference type="EMBL" id="JADBEM010000001">
    <property type="protein sequence ID" value="MBE1611813.1"/>
    <property type="molecule type" value="Genomic_DNA"/>
</dbReference>
<feature type="compositionally biased region" description="Pro residues" evidence="1">
    <location>
        <begin position="558"/>
        <end position="570"/>
    </location>
</feature>
<dbReference type="RefSeq" id="WP_192754967.1">
    <property type="nucleotide sequence ID" value="NZ_BAABJL010000176.1"/>
</dbReference>
<dbReference type="Pfam" id="PF12229">
    <property type="entry name" value="PG_binding_4"/>
    <property type="match status" value="2"/>
</dbReference>
<dbReference type="InterPro" id="IPR022029">
    <property type="entry name" value="YoaR-like_PG-bd"/>
</dbReference>